<proteinExistence type="predicted"/>
<sequence>MTCAPVPADDVLGAMESENLIYEAPITPGNLRATAVTADSVSLEWTSSSWWYETAGHNVLVNGKLAAFEPGKSTTLTGLAPDTQYRIAVVTKDVLGNLSDRSFPVVVTTPPATFSLSLTGKSTLRKGGTVALAGSLDGKRGVTGTSVALALDPATAKLRLFGLIPATGTLTFTPGPVTPGDRVTVETGVKLTGVTIAGVPVSTGPSCTTAVKADLVPGPDFTLPGGGPLTGTYTLPPFTGCGPLTDFLNSSVAGPGNTLELIAQNR</sequence>
<protein>
    <submittedName>
        <fullName evidence="4">Fibronectin type III domain-containing protein</fullName>
    </submittedName>
</protein>
<dbReference type="InterPro" id="IPR013783">
    <property type="entry name" value="Ig-like_fold"/>
</dbReference>
<keyword evidence="1" id="KW-0378">Hydrolase</keyword>
<keyword evidence="5" id="KW-1185">Reference proteome</keyword>
<evidence type="ECO:0000313" key="5">
    <source>
        <dbReference type="Proteomes" id="UP001596512"/>
    </source>
</evidence>
<keyword evidence="1" id="KW-0326">Glycosidase</keyword>
<accession>A0ABW2TLV1</accession>
<dbReference type="InterPro" id="IPR036116">
    <property type="entry name" value="FN3_sf"/>
</dbReference>
<organism evidence="4 5">
    <name type="scientific">Actinokineospora soli</name>
    <dbReference type="NCBI Taxonomy" id="1048753"/>
    <lineage>
        <taxon>Bacteria</taxon>
        <taxon>Bacillati</taxon>
        <taxon>Actinomycetota</taxon>
        <taxon>Actinomycetes</taxon>
        <taxon>Pseudonocardiales</taxon>
        <taxon>Pseudonocardiaceae</taxon>
        <taxon>Actinokineospora</taxon>
    </lineage>
</organism>
<dbReference type="SMART" id="SM00060">
    <property type="entry name" value="FN3"/>
    <property type="match status" value="1"/>
</dbReference>
<keyword evidence="2" id="KW-0119">Carbohydrate metabolism</keyword>
<dbReference type="CDD" id="cd00063">
    <property type="entry name" value="FN3"/>
    <property type="match status" value="1"/>
</dbReference>
<dbReference type="InterPro" id="IPR003961">
    <property type="entry name" value="FN3_dom"/>
</dbReference>
<name>A0ABW2TLV1_9PSEU</name>
<dbReference type="Proteomes" id="UP001596512">
    <property type="component" value="Unassembled WGS sequence"/>
</dbReference>
<feature type="domain" description="Fibronectin type-III" evidence="3">
    <location>
        <begin position="27"/>
        <end position="112"/>
    </location>
</feature>
<gene>
    <name evidence="4" type="ORF">ACFQV2_07955</name>
</gene>
<dbReference type="Pfam" id="PF00041">
    <property type="entry name" value="fn3"/>
    <property type="match status" value="1"/>
</dbReference>
<dbReference type="PROSITE" id="PS50853">
    <property type="entry name" value="FN3"/>
    <property type="match status" value="1"/>
</dbReference>
<evidence type="ECO:0000259" key="3">
    <source>
        <dbReference type="PROSITE" id="PS50853"/>
    </source>
</evidence>
<dbReference type="EMBL" id="JBHTEY010000004">
    <property type="protein sequence ID" value="MFC7613548.1"/>
    <property type="molecule type" value="Genomic_DNA"/>
</dbReference>
<evidence type="ECO:0000313" key="4">
    <source>
        <dbReference type="EMBL" id="MFC7613548.1"/>
    </source>
</evidence>
<evidence type="ECO:0000256" key="1">
    <source>
        <dbReference type="ARBA" id="ARBA00023295"/>
    </source>
</evidence>
<reference evidence="5" key="1">
    <citation type="journal article" date="2019" name="Int. J. Syst. Evol. Microbiol.">
        <title>The Global Catalogue of Microorganisms (GCM) 10K type strain sequencing project: providing services to taxonomists for standard genome sequencing and annotation.</title>
        <authorList>
            <consortium name="The Broad Institute Genomics Platform"/>
            <consortium name="The Broad Institute Genome Sequencing Center for Infectious Disease"/>
            <person name="Wu L."/>
            <person name="Ma J."/>
        </authorList>
    </citation>
    <scope>NUCLEOTIDE SEQUENCE [LARGE SCALE GENOMIC DNA]</scope>
    <source>
        <strain evidence="5">JCM 17695</strain>
    </source>
</reference>
<comment type="caution">
    <text evidence="4">The sequence shown here is derived from an EMBL/GenBank/DDBJ whole genome shotgun (WGS) entry which is preliminary data.</text>
</comment>
<dbReference type="SUPFAM" id="SSF49265">
    <property type="entry name" value="Fibronectin type III"/>
    <property type="match status" value="1"/>
</dbReference>
<dbReference type="Gene3D" id="2.60.40.10">
    <property type="entry name" value="Immunoglobulins"/>
    <property type="match status" value="1"/>
</dbReference>
<keyword evidence="2" id="KW-0624">Polysaccharide degradation</keyword>
<evidence type="ECO:0000256" key="2">
    <source>
        <dbReference type="ARBA" id="ARBA00023326"/>
    </source>
</evidence>